<organism evidence="2 3">
    <name type="scientific">Acinetobacter modestus</name>
    <dbReference type="NCBI Taxonomy" id="1776740"/>
    <lineage>
        <taxon>Bacteria</taxon>
        <taxon>Pseudomonadati</taxon>
        <taxon>Pseudomonadota</taxon>
        <taxon>Gammaproteobacteria</taxon>
        <taxon>Moraxellales</taxon>
        <taxon>Moraxellaceae</taxon>
        <taxon>Acinetobacter</taxon>
    </lineage>
</organism>
<evidence type="ECO:0008006" key="4">
    <source>
        <dbReference type="Google" id="ProtNLM"/>
    </source>
</evidence>
<keyword evidence="1" id="KW-0732">Signal</keyword>
<reference evidence="2 3" key="2">
    <citation type="journal article" date="2016" name="Int. J. Syst. Evol. Microbiol.">
        <title>Taxonomy of haemolytic and/or proteolytic strains of the genus Acinetobacter with the proposal of Acinetobacter courvalinii sp. nov. (genomic species 14 sensu Bouvet &amp; Jeanjean), Acinetobacter dispersus sp. nov. (genomic species 17), Acinetobacter modestus sp. nov., Acinetobacter proteolyticus sp. nov. and Acinetobacter vivianii sp. nov.</title>
        <authorList>
            <person name="Nemec A."/>
            <person name="Radolfova-Krizova L."/>
            <person name="Maixnerova M."/>
            <person name="Vrestiakova E."/>
            <person name="Jezek P."/>
            <person name="Sedo O."/>
        </authorList>
    </citation>
    <scope>NUCLEOTIDE SEQUENCE [LARGE SCALE GENOMIC DNA]</scope>
    <source>
        <strain evidence="2 3">NIPH 236</strain>
    </source>
</reference>
<evidence type="ECO:0000313" key="2">
    <source>
        <dbReference type="EMBL" id="ENU25799.1"/>
    </source>
</evidence>
<feature type="chain" id="PRO_5046691972" description="DUF4175 domain-containing protein" evidence="1">
    <location>
        <begin position="23"/>
        <end position="153"/>
    </location>
</feature>
<dbReference type="Proteomes" id="UP000013190">
    <property type="component" value="Unassembled WGS sequence"/>
</dbReference>
<protein>
    <recommendedName>
        <fullName evidence="4">DUF4175 domain-containing protein</fullName>
    </recommendedName>
</protein>
<evidence type="ECO:0000313" key="3">
    <source>
        <dbReference type="Proteomes" id="UP000013190"/>
    </source>
</evidence>
<proteinExistence type="predicted"/>
<accession>A0ABP2TVQ0</accession>
<dbReference type="EMBL" id="APOJ01000030">
    <property type="protein sequence ID" value="ENU25799.1"/>
    <property type="molecule type" value="Genomic_DNA"/>
</dbReference>
<dbReference type="GeneID" id="92836348"/>
<name>A0ABP2TVQ0_9GAMM</name>
<gene>
    <name evidence="2" type="ORF">F992_03002</name>
</gene>
<evidence type="ECO:0000256" key="1">
    <source>
        <dbReference type="SAM" id="SignalP"/>
    </source>
</evidence>
<dbReference type="RefSeq" id="WP_004663999.1">
    <property type="nucleotide sequence ID" value="NZ_BMDV01000012.1"/>
</dbReference>
<sequence>MMKFKNIFLGLCIAAASLNTFAQQSDEHKDHHPEKTAPSAVTIKQTVTSTTATDKMAAMDQHMKAMQAMHAKMMAAKNPQERQKLMAEHMKLMQGGMSMMKQMSGQSMNANMADRQQMMEKRMDMMQSMMQMMMDCMLPSTTKFTHELEREAP</sequence>
<keyword evidence="3" id="KW-1185">Reference proteome</keyword>
<feature type="signal peptide" evidence="1">
    <location>
        <begin position="1"/>
        <end position="22"/>
    </location>
</feature>
<comment type="caution">
    <text evidence="2">The sequence shown here is derived from an EMBL/GenBank/DDBJ whole genome shotgun (WGS) entry which is preliminary data.</text>
</comment>
<reference evidence="3" key="1">
    <citation type="submission" date="2013-02" db="EMBL/GenBank/DDBJ databases">
        <title>The Genome Sequence of Acinetobacter sp. NIPH 236.</title>
        <authorList>
            <consortium name="The Broad Institute Genome Sequencing Platform"/>
            <consortium name="The Broad Institute Genome Sequencing Center for Infectious Disease"/>
            <person name="Cerqueira G."/>
            <person name="Feldgarden M."/>
            <person name="Courvalin P."/>
            <person name="Perichon B."/>
            <person name="Grillot-Courvalin C."/>
            <person name="Clermont D."/>
            <person name="Rocha E."/>
            <person name="Yoon E.-J."/>
            <person name="Nemec A."/>
            <person name="Walker B."/>
            <person name="Young S.K."/>
            <person name="Zeng Q."/>
            <person name="Gargeya S."/>
            <person name="Fitzgerald M."/>
            <person name="Haas B."/>
            <person name="Abouelleil A."/>
            <person name="Alvarado L."/>
            <person name="Arachchi H.M."/>
            <person name="Berlin A.M."/>
            <person name="Chapman S.B."/>
            <person name="Dewar J."/>
            <person name="Goldberg J."/>
            <person name="Griggs A."/>
            <person name="Gujja S."/>
            <person name="Hansen M."/>
            <person name="Howarth C."/>
            <person name="Imamovic A."/>
            <person name="Larimer J."/>
            <person name="McCowan C."/>
            <person name="Murphy C."/>
            <person name="Neiman D."/>
            <person name="Pearson M."/>
            <person name="Priest M."/>
            <person name="Roberts A."/>
            <person name="Saif S."/>
            <person name="Shea T."/>
            <person name="Sisk P."/>
            <person name="Sykes S."/>
            <person name="Wortman J."/>
            <person name="Nusbaum C."/>
            <person name="Birren B."/>
        </authorList>
    </citation>
    <scope>NUCLEOTIDE SEQUENCE [LARGE SCALE GENOMIC DNA]</scope>
    <source>
        <strain evidence="3">NIPH 236</strain>
    </source>
</reference>